<sequence length="62" mass="6374">MAKVSSKPAWAADEMTLDDAAKSVAKSIADGWMFLVSPFHATSAHGPNDESQVNGVAGGLEA</sequence>
<dbReference type="RefSeq" id="XP_008092046.1">
    <property type="nucleotide sequence ID" value="XM_008093855.1"/>
</dbReference>
<dbReference type="AlphaFoldDB" id="E3QAY8"/>
<protein>
    <submittedName>
        <fullName evidence="2">Uncharacterized protein</fullName>
    </submittedName>
</protein>
<organism evidence="3">
    <name type="scientific">Colletotrichum graminicola (strain M1.001 / M2 / FGSC 10212)</name>
    <name type="common">Maize anthracnose fungus</name>
    <name type="synonym">Glomerella graminicola</name>
    <dbReference type="NCBI Taxonomy" id="645133"/>
    <lineage>
        <taxon>Eukaryota</taxon>
        <taxon>Fungi</taxon>
        <taxon>Dikarya</taxon>
        <taxon>Ascomycota</taxon>
        <taxon>Pezizomycotina</taxon>
        <taxon>Sordariomycetes</taxon>
        <taxon>Hypocreomycetidae</taxon>
        <taxon>Glomerellales</taxon>
        <taxon>Glomerellaceae</taxon>
        <taxon>Colletotrichum</taxon>
        <taxon>Colletotrichum graminicola species complex</taxon>
    </lineage>
</organism>
<name>E3QAY8_COLGM</name>
<reference evidence="3" key="1">
    <citation type="journal article" date="2012" name="Nat. Genet.">
        <title>Lifestyle transitions in plant pathogenic Colletotrichum fungi deciphered by genome and transcriptome analyses.</title>
        <authorList>
            <person name="O'Connell R.J."/>
            <person name="Thon M.R."/>
            <person name="Hacquard S."/>
            <person name="Amyotte S.G."/>
            <person name="Kleemann J."/>
            <person name="Torres M.F."/>
            <person name="Damm U."/>
            <person name="Buiate E.A."/>
            <person name="Epstein L."/>
            <person name="Alkan N."/>
            <person name="Altmueller J."/>
            <person name="Alvarado-Balderrama L."/>
            <person name="Bauser C.A."/>
            <person name="Becker C."/>
            <person name="Birren B.W."/>
            <person name="Chen Z."/>
            <person name="Choi J."/>
            <person name="Crouch J.A."/>
            <person name="Duvick J.P."/>
            <person name="Farman M.A."/>
            <person name="Gan P."/>
            <person name="Heiman D."/>
            <person name="Henrissat B."/>
            <person name="Howard R.J."/>
            <person name="Kabbage M."/>
            <person name="Koch C."/>
            <person name="Kracher B."/>
            <person name="Kubo Y."/>
            <person name="Law A.D."/>
            <person name="Lebrun M.-H."/>
            <person name="Lee Y.-H."/>
            <person name="Miyara I."/>
            <person name="Moore N."/>
            <person name="Neumann U."/>
            <person name="Nordstroem K."/>
            <person name="Panaccione D.G."/>
            <person name="Panstruga R."/>
            <person name="Place M."/>
            <person name="Proctor R.H."/>
            <person name="Prusky D."/>
            <person name="Rech G."/>
            <person name="Reinhardt R."/>
            <person name="Rollins J.A."/>
            <person name="Rounsley S."/>
            <person name="Schardl C.L."/>
            <person name="Schwartz D.C."/>
            <person name="Shenoy N."/>
            <person name="Shirasu K."/>
            <person name="Sikhakolli U.R."/>
            <person name="Stueber K."/>
            <person name="Sukno S.A."/>
            <person name="Sweigard J.A."/>
            <person name="Takano Y."/>
            <person name="Takahara H."/>
            <person name="Trail F."/>
            <person name="van der Does H.C."/>
            <person name="Voll L.M."/>
            <person name="Will I."/>
            <person name="Young S."/>
            <person name="Zeng Q."/>
            <person name="Zhang J."/>
            <person name="Zhou S."/>
            <person name="Dickman M.B."/>
            <person name="Schulze-Lefert P."/>
            <person name="Ver Loren van Themaat E."/>
            <person name="Ma L.-J."/>
            <person name="Vaillancourt L.J."/>
        </authorList>
    </citation>
    <scope>NUCLEOTIDE SEQUENCE [LARGE SCALE GENOMIC DNA]</scope>
    <source>
        <strain evidence="3">M1.001 / M2 / FGSC 10212</strain>
    </source>
</reference>
<dbReference type="HOGENOM" id="CLU_2904062_0_0_1"/>
<keyword evidence="3" id="KW-1185">Reference proteome</keyword>
<dbReference type="VEuPathDB" id="FungiDB:GLRG_03170"/>
<evidence type="ECO:0000313" key="2">
    <source>
        <dbReference type="EMBL" id="EFQ28026.1"/>
    </source>
</evidence>
<proteinExistence type="predicted"/>
<dbReference type="Proteomes" id="UP000008782">
    <property type="component" value="Unassembled WGS sequence"/>
</dbReference>
<evidence type="ECO:0000256" key="1">
    <source>
        <dbReference type="SAM" id="MobiDB-lite"/>
    </source>
</evidence>
<dbReference type="EMBL" id="GG697339">
    <property type="protein sequence ID" value="EFQ28026.1"/>
    <property type="molecule type" value="Genomic_DNA"/>
</dbReference>
<gene>
    <name evidence="2" type="ORF">GLRG_03170</name>
</gene>
<feature type="region of interest" description="Disordered" evidence="1">
    <location>
        <begin position="42"/>
        <end position="62"/>
    </location>
</feature>
<evidence type="ECO:0000313" key="3">
    <source>
        <dbReference type="Proteomes" id="UP000008782"/>
    </source>
</evidence>
<accession>E3QAY8</accession>
<dbReference type="GeneID" id="24408535"/>